<dbReference type="GO" id="GO:0008798">
    <property type="term" value="F:beta-aspartyl-peptidase activity"/>
    <property type="evidence" value="ECO:0007669"/>
    <property type="project" value="InterPro"/>
</dbReference>
<feature type="binding site" evidence="3">
    <location>
        <position position="227"/>
    </location>
    <ligand>
        <name>substrate</name>
    </ligand>
</feature>
<name>A0AAW3ZI86_9GAMM</name>
<keyword evidence="1 4" id="KW-0479">Metal-binding</keyword>
<dbReference type="InterPro" id="IPR006680">
    <property type="entry name" value="Amidohydro-rel"/>
</dbReference>
<comment type="caution">
    <text evidence="6">The sequence shown here is derived from an EMBL/GenBank/DDBJ whole genome shotgun (WGS) entry which is preliminary data.</text>
</comment>
<dbReference type="EMBL" id="JACYTR010000012">
    <property type="protein sequence ID" value="MBD8525798.1"/>
    <property type="molecule type" value="Genomic_DNA"/>
</dbReference>
<gene>
    <name evidence="6" type="ORF">IFO71_08575</name>
</gene>
<keyword evidence="1 4" id="KW-0862">Zinc</keyword>
<dbReference type="Gene3D" id="3.20.20.140">
    <property type="entry name" value="Metal-dependent hydrolases"/>
    <property type="match status" value="1"/>
</dbReference>
<evidence type="ECO:0000256" key="2">
    <source>
        <dbReference type="PIRSR" id="PIRSR001238-1"/>
    </source>
</evidence>
<dbReference type="PANTHER" id="PTHR11647">
    <property type="entry name" value="HYDRANTOINASE/DIHYDROPYRIMIDINASE FAMILY MEMBER"/>
    <property type="match status" value="1"/>
</dbReference>
<evidence type="ECO:0000259" key="5">
    <source>
        <dbReference type="Pfam" id="PF01979"/>
    </source>
</evidence>
<comment type="PTM">
    <text evidence="1">Carboxylation allows a single lysine to coordinate two zinc ions.</text>
</comment>
<keyword evidence="1" id="KW-0645">Protease</keyword>
<dbReference type="GO" id="GO:0005737">
    <property type="term" value="C:cytoplasm"/>
    <property type="evidence" value="ECO:0007669"/>
    <property type="project" value="UniProtKB-SubCell"/>
</dbReference>
<dbReference type="RefSeq" id="WP_192029191.1">
    <property type="nucleotide sequence ID" value="NZ_JACYTR010000012.1"/>
</dbReference>
<dbReference type="InterPro" id="IPR011059">
    <property type="entry name" value="Metal-dep_hydrolase_composite"/>
</dbReference>
<comment type="subcellular location">
    <subcellularLocation>
        <location evidence="1">Cytoplasm</location>
    </subcellularLocation>
</comment>
<dbReference type="Proteomes" id="UP000613768">
    <property type="component" value="Unassembled WGS sequence"/>
</dbReference>
<dbReference type="GO" id="GO:0016810">
    <property type="term" value="F:hydrolase activity, acting on carbon-nitrogen (but not peptide) bonds"/>
    <property type="evidence" value="ECO:0007669"/>
    <property type="project" value="InterPro"/>
</dbReference>
<reference evidence="6 7" key="1">
    <citation type="submission" date="2020-09" db="EMBL/GenBank/DDBJ databases">
        <title>Pseudoxanthomonas sp. CAU 1598 isolated from sand of Yaerae Beach.</title>
        <authorList>
            <person name="Kim W."/>
        </authorList>
    </citation>
    <scope>NUCLEOTIDE SEQUENCE [LARGE SCALE GENOMIC DNA]</scope>
    <source>
        <strain evidence="6 7">CAU 1598</strain>
    </source>
</reference>
<accession>A0AAW3ZI86</accession>
<dbReference type="NCBIfam" id="TIGR01975">
    <property type="entry name" value="isoAsp_dipep"/>
    <property type="match status" value="1"/>
</dbReference>
<evidence type="ECO:0000313" key="7">
    <source>
        <dbReference type="Proteomes" id="UP000613768"/>
    </source>
</evidence>
<feature type="binding site" evidence="3">
    <location>
        <position position="289"/>
    </location>
    <ligand>
        <name>substrate</name>
    </ligand>
</feature>
<dbReference type="EC" id="3.4.19.-" evidence="1"/>
<evidence type="ECO:0000256" key="4">
    <source>
        <dbReference type="PIRSR" id="PIRSR001238-3"/>
    </source>
</evidence>
<keyword evidence="1" id="KW-0482">Metalloprotease</keyword>
<dbReference type="GO" id="GO:0006508">
    <property type="term" value="P:proteolysis"/>
    <property type="evidence" value="ECO:0007669"/>
    <property type="project" value="UniProtKB-KW"/>
</dbReference>
<feature type="binding site" evidence="4">
    <location>
        <position position="224"/>
    </location>
    <ligand>
        <name>Zn(2+)</name>
        <dbReference type="ChEBI" id="CHEBI:29105"/>
        <label>2</label>
        <note>catalytic</note>
    </ligand>
</feature>
<protein>
    <recommendedName>
        <fullName evidence="1">Isoaspartyl dipeptidase</fullName>
        <ecNumber evidence="1">3.4.19.-</ecNumber>
    </recommendedName>
</protein>
<organism evidence="6 7">
    <name type="scientific">Pseudomarimonas arenosa</name>
    <dbReference type="NCBI Taxonomy" id="2774145"/>
    <lineage>
        <taxon>Bacteria</taxon>
        <taxon>Pseudomonadati</taxon>
        <taxon>Pseudomonadota</taxon>
        <taxon>Gammaproteobacteria</taxon>
        <taxon>Lysobacterales</taxon>
        <taxon>Lysobacteraceae</taxon>
        <taxon>Pseudomarimonas</taxon>
    </lineage>
</organism>
<feature type="binding site" evidence="3">
    <location>
        <position position="99"/>
    </location>
    <ligand>
        <name>substrate</name>
    </ligand>
</feature>
<comment type="similarity">
    <text evidence="1">Belongs to the peptidase M38 family.</text>
</comment>
<feature type="binding site" evidence="3">
    <location>
        <begin position="68"/>
        <end position="70"/>
    </location>
    <ligand>
        <name>substrate</name>
    </ligand>
</feature>
<dbReference type="GO" id="GO:0008237">
    <property type="term" value="F:metallopeptidase activity"/>
    <property type="evidence" value="ECO:0007669"/>
    <property type="project" value="UniProtKB-KW"/>
</dbReference>
<feature type="binding site" evidence="4">
    <location>
        <position position="285"/>
    </location>
    <ligand>
        <name>Zn(2+)</name>
        <dbReference type="ChEBI" id="CHEBI:29105"/>
        <label>1</label>
        <note>catalytic</note>
    </ligand>
</feature>
<dbReference type="InterPro" id="IPR010229">
    <property type="entry name" value="Pept_M38_dipep"/>
</dbReference>
<sequence length="378" mass="39744">MHLIRGAELFAPGPLGKRDVLIGGGKILAIDQRLDSAALGRRVALIEAEGLRLLPGLVDSLVHISGGGGEGGFASRSRPLQAEHALRGGVTSLIGALGTDDVTRSLADLLACCRSLTEHGLSAYALSGSYHLPLRTLTGRLRDDLVLIPDLIGVGEIAIADHRGSQPTVAELARIAAEARVGGMLAGKAGTVLIHLGDAEDRLTLLEAVVEQHAVSRTQFLPTHCNRSRALLDHSKDWLCAGGYVDLTCSTTEQLLADGEVPAAQALLELLDQCDGAGQVSLSSDAQASLPQFDAEGRLLHMAEADIGSLLATLQHAWQLRPERFSEILAAATSTPATIWGLSSKGRIRVGGDADLLLLDGRDNTLRAVVAGGRYSRF</sequence>
<keyword evidence="1 6" id="KW-0378">Hydrolase</keyword>
<comment type="cofactor">
    <cofactor evidence="1 4">
        <name>Zn(2+)</name>
        <dbReference type="ChEBI" id="CHEBI:29105"/>
    </cofactor>
    <text evidence="1 4">Binds 2 Zn(2+) ions per subunit.</text>
</comment>
<feature type="binding site" evidence="4">
    <location>
        <position position="195"/>
    </location>
    <ligand>
        <name>Zn(2+)</name>
        <dbReference type="ChEBI" id="CHEBI:29105"/>
        <label>2</label>
        <note>catalytic</note>
    </ligand>
</feature>
<feature type="binding site" evidence="3">
    <location>
        <position position="130"/>
    </location>
    <ligand>
        <name>substrate</name>
    </ligand>
</feature>
<dbReference type="PANTHER" id="PTHR11647:SF1">
    <property type="entry name" value="COLLAPSIN RESPONSE MEDIATOR PROTEIN"/>
    <property type="match status" value="1"/>
</dbReference>
<dbReference type="AlphaFoldDB" id="A0AAW3ZI86"/>
<feature type="domain" description="Amidohydrolase-related" evidence="5">
    <location>
        <begin position="53"/>
        <end position="370"/>
    </location>
</feature>
<dbReference type="GO" id="GO:0046872">
    <property type="term" value="F:metal ion binding"/>
    <property type="evidence" value="ECO:0007669"/>
    <property type="project" value="UniProtKB-KW"/>
</dbReference>
<feature type="binding site" evidence="4">
    <location>
        <position position="63"/>
    </location>
    <ligand>
        <name>Zn(2+)</name>
        <dbReference type="ChEBI" id="CHEBI:29105"/>
        <label>1</label>
        <note>catalytic</note>
    </ligand>
</feature>
<comment type="function">
    <text evidence="1">Catalyzes the hydrolytic cleavage of a subset of L-isoaspartyl (L-beta-aspartyl) dipeptides. Used to degrade proteins damaged by L-isoaspartyl residues formation.</text>
</comment>
<dbReference type="Gene3D" id="2.30.40.10">
    <property type="entry name" value="Urease, subunit C, domain 1"/>
    <property type="match status" value="1"/>
</dbReference>
<dbReference type="SUPFAM" id="SSF51338">
    <property type="entry name" value="Composite domain of metallo-dependent hydrolases"/>
    <property type="match status" value="1"/>
</dbReference>
<dbReference type="InterPro" id="IPR032466">
    <property type="entry name" value="Metal_Hydrolase"/>
</dbReference>
<dbReference type="Pfam" id="PF01979">
    <property type="entry name" value="Amidohydro_1"/>
    <property type="match status" value="1"/>
</dbReference>
<evidence type="ECO:0000313" key="6">
    <source>
        <dbReference type="EMBL" id="MBD8525798.1"/>
    </source>
</evidence>
<dbReference type="PIRSF" id="PIRSF001238">
    <property type="entry name" value="IadA"/>
    <property type="match status" value="1"/>
</dbReference>
<evidence type="ECO:0000256" key="3">
    <source>
        <dbReference type="PIRSR" id="PIRSR001238-2"/>
    </source>
</evidence>
<evidence type="ECO:0000256" key="1">
    <source>
        <dbReference type="PIRNR" id="PIRNR001238"/>
    </source>
</evidence>
<dbReference type="InterPro" id="IPR050378">
    <property type="entry name" value="Metallo-dep_Hydrolases_sf"/>
</dbReference>
<feature type="binding site" evidence="3">
    <location>
        <position position="163"/>
    </location>
    <ligand>
        <name>substrate</name>
    </ligand>
</feature>
<proteinExistence type="inferred from homology"/>
<keyword evidence="7" id="KW-1185">Reference proteome</keyword>
<dbReference type="SUPFAM" id="SSF51556">
    <property type="entry name" value="Metallo-dependent hydrolases"/>
    <property type="match status" value="1"/>
</dbReference>
<feature type="active site" description="Proton acceptor" evidence="2">
    <location>
        <position position="285"/>
    </location>
</feature>